<dbReference type="Gene3D" id="1.10.8.270">
    <property type="entry name" value="putative rabgap domain of human tbc1 domain family member 14 like domains"/>
    <property type="match status" value="1"/>
</dbReference>
<keyword evidence="4" id="KW-1185">Reference proteome</keyword>
<dbReference type="Pfam" id="PF00566">
    <property type="entry name" value="RabGAP-TBC"/>
    <property type="match status" value="2"/>
</dbReference>
<evidence type="ECO:0000313" key="3">
    <source>
        <dbReference type="EMBL" id="KAF1814869.1"/>
    </source>
</evidence>
<dbReference type="OrthoDB" id="294251at2759"/>
<feature type="domain" description="Rab-GAP TBC" evidence="2">
    <location>
        <begin position="66"/>
        <end position="306"/>
    </location>
</feature>
<feature type="region of interest" description="Disordered" evidence="1">
    <location>
        <begin position="125"/>
        <end position="154"/>
    </location>
</feature>
<sequence>DRYGFKKSNQYISKAEYDAWNTNYTQYIERRRKKWYALMRAYGLMTDDPIRFPPKSEKVKRYVRKGIPPEWRGAAWFWYAGGPGRLARMQGVYWELVRRCEKPEDEGGLNDADREHIERDLHRTFPDNISFKPDPPTTPLSSPESSPESWPDPPDPPILNSLRRVLRAFALHNPQIGYCQSLNFIAGLLLLFLKSDEEKAFILLDVITSVHLPGTHARVLEANVDIGVLMDLLREHLPAVWNRIDDGDPADLNPAPGKRGAPGLGPAQPRLPTVSLATTPWFMSLFIGTLPIESTLRVWDSLFYEGSKTLFRVSLAIFKLGEPSIRAIEDPMEVFQVVQTLPRKMLDVNMLMEACWKRKGFGSVNQELIDERR</sequence>
<feature type="compositionally biased region" description="Low complexity" evidence="1">
    <location>
        <begin position="139"/>
        <end position="149"/>
    </location>
</feature>
<dbReference type="SUPFAM" id="SSF47923">
    <property type="entry name" value="Ypt/Rab-GAP domain of gyp1p"/>
    <property type="match status" value="2"/>
</dbReference>
<dbReference type="GO" id="GO:0031267">
    <property type="term" value="F:small GTPase binding"/>
    <property type="evidence" value="ECO:0007669"/>
    <property type="project" value="TreeGrafter"/>
</dbReference>
<evidence type="ECO:0000313" key="5">
    <source>
        <dbReference type="RefSeq" id="XP_033536500.1"/>
    </source>
</evidence>
<accession>A0A6G1GAK2</accession>
<evidence type="ECO:0000313" key="4">
    <source>
        <dbReference type="Proteomes" id="UP000504638"/>
    </source>
</evidence>
<dbReference type="PROSITE" id="PS50086">
    <property type="entry name" value="TBC_RABGAP"/>
    <property type="match status" value="1"/>
</dbReference>
<dbReference type="InterPro" id="IPR050302">
    <property type="entry name" value="Rab_GAP_TBC_domain"/>
</dbReference>
<dbReference type="GeneID" id="54416285"/>
<evidence type="ECO:0000256" key="1">
    <source>
        <dbReference type="SAM" id="MobiDB-lite"/>
    </source>
</evidence>
<dbReference type="InterPro" id="IPR000195">
    <property type="entry name" value="Rab-GAP-TBC_dom"/>
</dbReference>
<reference evidence="3 5" key="1">
    <citation type="submission" date="2020-01" db="EMBL/GenBank/DDBJ databases">
        <authorList>
            <consortium name="DOE Joint Genome Institute"/>
            <person name="Haridas S."/>
            <person name="Albert R."/>
            <person name="Binder M."/>
            <person name="Bloem J."/>
            <person name="Labutti K."/>
            <person name="Salamov A."/>
            <person name="Andreopoulos B."/>
            <person name="Baker S.E."/>
            <person name="Barry K."/>
            <person name="Bills G."/>
            <person name="Bluhm B.H."/>
            <person name="Cannon C."/>
            <person name="Castanera R."/>
            <person name="Culley D.E."/>
            <person name="Daum C."/>
            <person name="Ezra D."/>
            <person name="Gonzalez J.B."/>
            <person name="Henrissat B."/>
            <person name="Kuo A."/>
            <person name="Liang C."/>
            <person name="Lipzen A."/>
            <person name="Lutzoni F."/>
            <person name="Magnuson J."/>
            <person name="Mondo S."/>
            <person name="Nolan M."/>
            <person name="Ohm R."/>
            <person name="Pangilinan J."/>
            <person name="Park H.-J."/>
            <person name="Ramirez L."/>
            <person name="Alfaro M."/>
            <person name="Sun H."/>
            <person name="Tritt A."/>
            <person name="Yoshinaga Y."/>
            <person name="Zwiers L.-H."/>
            <person name="Turgeon B.G."/>
            <person name="Goodwin S.B."/>
            <person name="Spatafora J.W."/>
            <person name="Crous P.W."/>
            <person name="Grigoriev I.V."/>
        </authorList>
    </citation>
    <scope>NUCLEOTIDE SEQUENCE</scope>
    <source>
        <strain evidence="3 5">CBS 781.70</strain>
    </source>
</reference>
<evidence type="ECO:0000259" key="2">
    <source>
        <dbReference type="PROSITE" id="PS50086"/>
    </source>
</evidence>
<dbReference type="Gene3D" id="1.10.472.80">
    <property type="entry name" value="Ypt/Rab-GAP domain of gyp1p, domain 3"/>
    <property type="match status" value="1"/>
</dbReference>
<dbReference type="PANTHER" id="PTHR47219:SF20">
    <property type="entry name" value="TBC1 DOMAIN FAMILY MEMBER 2B"/>
    <property type="match status" value="1"/>
</dbReference>
<dbReference type="SMART" id="SM00164">
    <property type="entry name" value="TBC"/>
    <property type="match status" value="1"/>
</dbReference>
<dbReference type="RefSeq" id="XP_033536500.1">
    <property type="nucleotide sequence ID" value="XM_033675715.1"/>
</dbReference>
<reference evidence="5" key="3">
    <citation type="submission" date="2025-04" db="UniProtKB">
        <authorList>
            <consortium name="RefSeq"/>
        </authorList>
    </citation>
    <scope>IDENTIFICATION</scope>
    <source>
        <strain evidence="5">CBS 781.70</strain>
    </source>
</reference>
<feature type="non-terminal residue" evidence="3">
    <location>
        <position position="373"/>
    </location>
</feature>
<dbReference type="GO" id="GO:0005096">
    <property type="term" value="F:GTPase activator activity"/>
    <property type="evidence" value="ECO:0007669"/>
    <property type="project" value="TreeGrafter"/>
</dbReference>
<dbReference type="AlphaFoldDB" id="A0A6G1GAK2"/>
<organism evidence="3">
    <name type="scientific">Eremomyces bilateralis CBS 781.70</name>
    <dbReference type="NCBI Taxonomy" id="1392243"/>
    <lineage>
        <taxon>Eukaryota</taxon>
        <taxon>Fungi</taxon>
        <taxon>Dikarya</taxon>
        <taxon>Ascomycota</taxon>
        <taxon>Pezizomycotina</taxon>
        <taxon>Dothideomycetes</taxon>
        <taxon>Dothideomycetes incertae sedis</taxon>
        <taxon>Eremomycetales</taxon>
        <taxon>Eremomycetaceae</taxon>
        <taxon>Eremomyces</taxon>
    </lineage>
</organism>
<reference evidence="5" key="2">
    <citation type="submission" date="2020-04" db="EMBL/GenBank/DDBJ databases">
        <authorList>
            <consortium name="NCBI Genome Project"/>
        </authorList>
    </citation>
    <scope>NUCLEOTIDE SEQUENCE</scope>
    <source>
        <strain evidence="5">CBS 781.70</strain>
    </source>
</reference>
<protein>
    <submittedName>
        <fullName evidence="3 5">RabGAP/TBC</fullName>
    </submittedName>
</protein>
<proteinExistence type="predicted"/>
<dbReference type="EMBL" id="ML975152">
    <property type="protein sequence ID" value="KAF1814869.1"/>
    <property type="molecule type" value="Genomic_DNA"/>
</dbReference>
<feature type="non-terminal residue" evidence="3">
    <location>
        <position position="1"/>
    </location>
</feature>
<dbReference type="PANTHER" id="PTHR47219">
    <property type="entry name" value="RAB GTPASE-ACTIVATING PROTEIN 1-LIKE"/>
    <property type="match status" value="1"/>
</dbReference>
<dbReference type="Proteomes" id="UP000504638">
    <property type="component" value="Unplaced"/>
</dbReference>
<dbReference type="InterPro" id="IPR035969">
    <property type="entry name" value="Rab-GAP_TBC_sf"/>
</dbReference>
<name>A0A6G1GAK2_9PEZI</name>
<gene>
    <name evidence="3 5" type="ORF">P152DRAFT_380310</name>
</gene>